<accession>A0ABV9U155</accession>
<dbReference type="Gene3D" id="3.20.20.190">
    <property type="entry name" value="Phosphatidylinositol (PI) phosphodiesterase"/>
    <property type="match status" value="1"/>
</dbReference>
<evidence type="ECO:0000256" key="5">
    <source>
        <dbReference type="ARBA" id="ARBA00022801"/>
    </source>
</evidence>
<evidence type="ECO:0000256" key="6">
    <source>
        <dbReference type="ARBA" id="ARBA00047512"/>
    </source>
</evidence>
<organism evidence="9 10">
    <name type="scientific">Actinomadura gamaensis</name>
    <dbReference type="NCBI Taxonomy" id="1763541"/>
    <lineage>
        <taxon>Bacteria</taxon>
        <taxon>Bacillati</taxon>
        <taxon>Actinomycetota</taxon>
        <taxon>Actinomycetes</taxon>
        <taxon>Streptosporangiales</taxon>
        <taxon>Thermomonosporaceae</taxon>
        <taxon>Actinomadura</taxon>
    </lineage>
</organism>
<keyword evidence="4" id="KW-0319">Glycerol metabolism</keyword>
<proteinExistence type="inferred from homology"/>
<keyword evidence="5" id="KW-0378">Hydrolase</keyword>
<evidence type="ECO:0000313" key="10">
    <source>
        <dbReference type="Proteomes" id="UP001595872"/>
    </source>
</evidence>
<evidence type="ECO:0000256" key="4">
    <source>
        <dbReference type="ARBA" id="ARBA00022798"/>
    </source>
</evidence>
<dbReference type="SUPFAM" id="SSF51695">
    <property type="entry name" value="PLC-like phosphodiesterases"/>
    <property type="match status" value="1"/>
</dbReference>
<comment type="caution">
    <text evidence="9">The sequence shown here is derived from an EMBL/GenBank/DDBJ whole genome shotgun (WGS) entry which is preliminary data.</text>
</comment>
<dbReference type="Pfam" id="PF03009">
    <property type="entry name" value="GDPD"/>
    <property type="match status" value="1"/>
</dbReference>
<keyword evidence="3 7" id="KW-0732">Signal</keyword>
<dbReference type="InterPro" id="IPR030395">
    <property type="entry name" value="GP_PDE_dom"/>
</dbReference>
<dbReference type="PROSITE" id="PS51704">
    <property type="entry name" value="GP_PDE"/>
    <property type="match status" value="1"/>
</dbReference>
<dbReference type="CDD" id="cd08602">
    <property type="entry name" value="GDPD_ScGlpQ1_like"/>
    <property type="match status" value="1"/>
</dbReference>
<evidence type="ECO:0000259" key="8">
    <source>
        <dbReference type="PROSITE" id="PS51704"/>
    </source>
</evidence>
<dbReference type="RefSeq" id="WP_378257914.1">
    <property type="nucleotide sequence ID" value="NZ_JBHSIT010000006.1"/>
</dbReference>
<dbReference type="PANTHER" id="PTHR43620">
    <property type="entry name" value="GLYCEROPHOSPHORYL DIESTER PHOSPHODIESTERASE"/>
    <property type="match status" value="1"/>
</dbReference>
<gene>
    <name evidence="9" type="ORF">ACFPCY_21790</name>
</gene>
<comment type="similarity">
    <text evidence="1">Belongs to the glycerophosphoryl diester phosphodiesterase family.</text>
</comment>
<evidence type="ECO:0000256" key="3">
    <source>
        <dbReference type="ARBA" id="ARBA00022729"/>
    </source>
</evidence>
<evidence type="ECO:0000256" key="2">
    <source>
        <dbReference type="ARBA" id="ARBA00012247"/>
    </source>
</evidence>
<reference evidence="10" key="1">
    <citation type="journal article" date="2019" name="Int. J. Syst. Evol. Microbiol.">
        <title>The Global Catalogue of Microorganisms (GCM) 10K type strain sequencing project: providing services to taxonomists for standard genome sequencing and annotation.</title>
        <authorList>
            <consortium name="The Broad Institute Genomics Platform"/>
            <consortium name="The Broad Institute Genome Sequencing Center for Infectious Disease"/>
            <person name="Wu L."/>
            <person name="Ma J."/>
        </authorList>
    </citation>
    <scope>NUCLEOTIDE SEQUENCE [LARGE SCALE GENOMIC DNA]</scope>
    <source>
        <strain evidence="10">KLKA75</strain>
    </source>
</reference>
<evidence type="ECO:0000256" key="1">
    <source>
        <dbReference type="ARBA" id="ARBA00007277"/>
    </source>
</evidence>
<dbReference type="EC" id="3.1.4.46" evidence="2"/>
<dbReference type="PANTHER" id="PTHR43620:SF7">
    <property type="entry name" value="GLYCEROPHOSPHODIESTER PHOSPHODIESTERASE GDPD5-RELATED"/>
    <property type="match status" value="1"/>
</dbReference>
<evidence type="ECO:0000313" key="9">
    <source>
        <dbReference type="EMBL" id="MFC4909969.1"/>
    </source>
</evidence>
<evidence type="ECO:0000256" key="7">
    <source>
        <dbReference type="SAM" id="SignalP"/>
    </source>
</evidence>
<comment type="catalytic activity">
    <reaction evidence="6">
        <text>a sn-glycero-3-phosphodiester + H2O = an alcohol + sn-glycerol 3-phosphate + H(+)</text>
        <dbReference type="Rhea" id="RHEA:12969"/>
        <dbReference type="ChEBI" id="CHEBI:15377"/>
        <dbReference type="ChEBI" id="CHEBI:15378"/>
        <dbReference type="ChEBI" id="CHEBI:30879"/>
        <dbReference type="ChEBI" id="CHEBI:57597"/>
        <dbReference type="ChEBI" id="CHEBI:83408"/>
        <dbReference type="EC" id="3.1.4.46"/>
    </reaction>
</comment>
<sequence>MIRRARAFAAVAVLAPATAIAVAVLPSASPAPAPSAQAEPALTAVRGPLIIGHRGAPGYRPEHTEGSYELAVRMGADFIEPDLVPTKDGQLVVRHENEIGGTTDVAAHPEFASRKTTKTVDGTKITGWFTEDFTLAELKTLHAAERLPAIRQHNTLYNGRYRVLTLQEVIDLAKRFTREYHRKIGIVPETKHPTYFRSIGLPLEDRLVATLKRNGFDRGGRTVVQSFEPSSLRLLHKALPHVTVLQCVSNSGSPYDTTATGHGPTFADMTTPAGLKTVRAYADWIGPEKTLVIPPKPDGSLGTPAPLVADAHRAGLKVVPYTFRNENQFLPTDLRNGTAPGDYGQVFKEYGAYFKAGIDGMFSDNSDTAFRARQDFLGERS</sequence>
<feature type="chain" id="PRO_5046202826" description="glycerophosphodiester phosphodiesterase" evidence="7">
    <location>
        <begin position="22"/>
        <end position="381"/>
    </location>
</feature>
<name>A0ABV9U155_9ACTN</name>
<dbReference type="Proteomes" id="UP001595872">
    <property type="component" value="Unassembled WGS sequence"/>
</dbReference>
<protein>
    <recommendedName>
        <fullName evidence="2">glycerophosphodiester phosphodiesterase</fullName>
        <ecNumber evidence="2">3.1.4.46</ecNumber>
    </recommendedName>
</protein>
<keyword evidence="10" id="KW-1185">Reference proteome</keyword>
<dbReference type="EMBL" id="JBHSIT010000006">
    <property type="protein sequence ID" value="MFC4909969.1"/>
    <property type="molecule type" value="Genomic_DNA"/>
</dbReference>
<dbReference type="InterPro" id="IPR017946">
    <property type="entry name" value="PLC-like_Pdiesterase_TIM-brl"/>
</dbReference>
<feature type="domain" description="GP-PDE" evidence="8">
    <location>
        <begin position="48"/>
        <end position="373"/>
    </location>
</feature>
<feature type="signal peptide" evidence="7">
    <location>
        <begin position="1"/>
        <end position="21"/>
    </location>
</feature>